<name>A0A2M7W3D7_9BACT</name>
<protein>
    <submittedName>
        <fullName evidence="2">Uncharacterized protein</fullName>
    </submittedName>
</protein>
<sequence>MLLHRKMQRKKITRLVFSTIFVGGVFFAVAGFVLFRWLATQGEEHVAILQSMAIYTSGVSSELEVTIPPKYIEEAVDPRNTEKFKKKVTAVKAFFSSYGAPLAANAEDFVRAADTYGIDYRLLPAISIVESTGGKKLFRAYNPFGWGRSGYASFKAAIYDVARGMSNYYAGGLRTPQKIAYRYNPVTPEAWGRNVASLMNRMPAL</sequence>
<dbReference type="EMBL" id="PFQB01000002">
    <property type="protein sequence ID" value="PJA15970.1"/>
    <property type="molecule type" value="Genomic_DNA"/>
</dbReference>
<evidence type="ECO:0000313" key="3">
    <source>
        <dbReference type="Proteomes" id="UP000228952"/>
    </source>
</evidence>
<dbReference type="AlphaFoldDB" id="A0A2M7W3D7"/>
<organism evidence="2 3">
    <name type="scientific">Candidatus Dojkabacteria bacterium CG_4_10_14_0_2_um_filter_Dojkabacteria_WS6_41_15</name>
    <dbReference type="NCBI Taxonomy" id="2014249"/>
    <lineage>
        <taxon>Bacteria</taxon>
        <taxon>Candidatus Dojkabacteria</taxon>
    </lineage>
</organism>
<keyword evidence="1" id="KW-0812">Transmembrane</keyword>
<reference evidence="3" key="1">
    <citation type="submission" date="2017-09" db="EMBL/GenBank/DDBJ databases">
        <title>Depth-based differentiation of microbial function through sediment-hosted aquifers and enrichment of novel symbionts in the deep terrestrial subsurface.</title>
        <authorList>
            <person name="Probst A.J."/>
            <person name="Ladd B."/>
            <person name="Jarett J.K."/>
            <person name="Geller-Mcgrath D.E."/>
            <person name="Sieber C.M.K."/>
            <person name="Emerson J.B."/>
            <person name="Anantharaman K."/>
            <person name="Thomas B.C."/>
            <person name="Malmstrom R."/>
            <person name="Stieglmeier M."/>
            <person name="Klingl A."/>
            <person name="Woyke T."/>
            <person name="Ryan C.M."/>
            <person name="Banfield J.F."/>
        </authorList>
    </citation>
    <scope>NUCLEOTIDE SEQUENCE [LARGE SCALE GENOMIC DNA]</scope>
</reference>
<keyword evidence="1" id="KW-1133">Transmembrane helix</keyword>
<evidence type="ECO:0000256" key="1">
    <source>
        <dbReference type="SAM" id="Phobius"/>
    </source>
</evidence>
<accession>A0A2M7W3D7</accession>
<gene>
    <name evidence="2" type="ORF">COX64_00055</name>
</gene>
<dbReference type="Proteomes" id="UP000228952">
    <property type="component" value="Unassembled WGS sequence"/>
</dbReference>
<feature type="transmembrane region" description="Helical" evidence="1">
    <location>
        <begin position="12"/>
        <end position="38"/>
    </location>
</feature>
<keyword evidence="1" id="KW-0472">Membrane</keyword>
<proteinExistence type="predicted"/>
<comment type="caution">
    <text evidence="2">The sequence shown here is derived from an EMBL/GenBank/DDBJ whole genome shotgun (WGS) entry which is preliminary data.</text>
</comment>
<evidence type="ECO:0000313" key="2">
    <source>
        <dbReference type="EMBL" id="PJA15970.1"/>
    </source>
</evidence>